<feature type="transmembrane region" description="Helical" evidence="5">
    <location>
        <begin position="374"/>
        <end position="392"/>
    </location>
</feature>
<dbReference type="PANTHER" id="PTHR11453:SF82">
    <property type="entry name" value="BORON TRANSPORTER 1"/>
    <property type="match status" value="1"/>
</dbReference>
<dbReference type="InParanoid" id="B7S485"/>
<feature type="domain" description="Bicarbonate transporter-like transmembrane" evidence="6">
    <location>
        <begin position="247"/>
        <end position="472"/>
    </location>
</feature>
<feature type="transmembrane region" description="Helical" evidence="5">
    <location>
        <begin position="442"/>
        <end position="460"/>
    </location>
</feature>
<evidence type="ECO:0000313" key="7">
    <source>
        <dbReference type="EMBL" id="EEC42641.1"/>
    </source>
</evidence>
<evidence type="ECO:0000256" key="5">
    <source>
        <dbReference type="SAM" id="Phobius"/>
    </source>
</evidence>
<dbReference type="Proteomes" id="UP000000759">
    <property type="component" value="Unassembled WGS sequence"/>
</dbReference>
<dbReference type="AlphaFoldDB" id="B7S485"/>
<evidence type="ECO:0000256" key="1">
    <source>
        <dbReference type="ARBA" id="ARBA00004141"/>
    </source>
</evidence>
<dbReference type="PANTHER" id="PTHR11453">
    <property type="entry name" value="ANION EXCHANGE PROTEIN"/>
    <property type="match status" value="1"/>
</dbReference>
<dbReference type="PaxDb" id="2850-Phatrdraft52"/>
<organism evidence="7 8">
    <name type="scientific">Phaeodactylum tricornutum (strain CCAP 1055/1)</name>
    <dbReference type="NCBI Taxonomy" id="556484"/>
    <lineage>
        <taxon>Eukaryota</taxon>
        <taxon>Sar</taxon>
        <taxon>Stramenopiles</taxon>
        <taxon>Ochrophyta</taxon>
        <taxon>Bacillariophyta</taxon>
        <taxon>Bacillariophyceae</taxon>
        <taxon>Bacillariophycidae</taxon>
        <taxon>Naviculales</taxon>
        <taxon>Phaeodactylaceae</taxon>
        <taxon>Phaeodactylum</taxon>
    </lineage>
</organism>
<evidence type="ECO:0000256" key="2">
    <source>
        <dbReference type="ARBA" id="ARBA00022692"/>
    </source>
</evidence>
<dbReference type="Pfam" id="PF00955">
    <property type="entry name" value="HCO3_cotransp"/>
    <property type="match status" value="2"/>
</dbReference>
<dbReference type="GO" id="GO:0050801">
    <property type="term" value="P:monoatomic ion homeostasis"/>
    <property type="evidence" value="ECO:0007669"/>
    <property type="project" value="TreeGrafter"/>
</dbReference>
<dbReference type="eggNOG" id="KOG1172">
    <property type="taxonomic scope" value="Eukaryota"/>
</dbReference>
<keyword evidence="2 5" id="KW-0812">Transmembrane</keyword>
<feature type="non-terminal residue" evidence="7">
    <location>
        <position position="473"/>
    </location>
</feature>
<dbReference type="EMBL" id="DS999284">
    <property type="protein sequence ID" value="EEC42641.1"/>
    <property type="molecule type" value="Genomic_DNA"/>
</dbReference>
<dbReference type="RefSeq" id="XP_002176405.1">
    <property type="nucleotide sequence ID" value="XM_002176369.1"/>
</dbReference>
<keyword evidence="8" id="KW-1185">Reference proteome</keyword>
<feature type="domain" description="Bicarbonate transporter-like transmembrane" evidence="6">
    <location>
        <begin position="2"/>
        <end position="165"/>
    </location>
</feature>
<feature type="transmembrane region" description="Helical" evidence="5">
    <location>
        <begin position="180"/>
        <end position="201"/>
    </location>
</feature>
<feature type="transmembrane region" description="Helical" evidence="5">
    <location>
        <begin position="413"/>
        <end position="436"/>
    </location>
</feature>
<dbReference type="InterPro" id="IPR011531">
    <property type="entry name" value="HCO3_transpt-like_TM_dom"/>
</dbReference>
<feature type="transmembrane region" description="Helical" evidence="5">
    <location>
        <begin position="83"/>
        <end position="101"/>
    </location>
</feature>
<gene>
    <name evidence="7" type="ORF">PHATRDRAFT_bd52</name>
</gene>
<comment type="subcellular location">
    <subcellularLocation>
        <location evidence="1">Membrane</location>
        <topology evidence="1">Multi-pass membrane protein</topology>
    </subcellularLocation>
</comment>
<keyword evidence="4 5" id="KW-0472">Membrane</keyword>
<feature type="transmembrane region" description="Helical" evidence="5">
    <location>
        <begin position="142"/>
        <end position="160"/>
    </location>
</feature>
<feature type="transmembrane region" description="Helical" evidence="5">
    <location>
        <begin position="283"/>
        <end position="304"/>
    </location>
</feature>
<evidence type="ECO:0000313" key="8">
    <source>
        <dbReference type="Proteomes" id="UP000000759"/>
    </source>
</evidence>
<sequence>MKGIRRDLRARAPLYKDDWSRPRSIYTVVNATFFAFIVQLIPALIFAELMDRQTEGKLATAEALLSTAIMGIIYAVLAGQPLVIVGITGPVALLLGTSYSLTETFNVEYFPFLFWICFWAGLMHILTAVVGLVSLVWKVTPFTTQIFELFVAVSFIYTSIRDLIEPLYLGQGDTRSDRSAQYASLLIGLITFYVAWTLHFAETWVVFTRQVRTLLSNYNTLLAVVFGTALSYLPGIDLAKDGTGAGIFAAMIPGLMFFLLFIIDHNVSSILTQLPKFKLKKPAAYHWDFFVVGLTFIPCAILGLPPGNGLLPQAPLHVRALCTKSYVTDEHGVKREVVTHVEEQRWSALAQASLLFIALASFQIISWIPRGCLFGIFLYLGLGALHVNEIWERVRLCFVVRKKRPLVPIVRDVPWHTVQLWTFIQLSLALAIFGVAEFVEIGYIYPALLTLLVPLRSYVLERIFKKEDMKHLN</sequence>
<protein>
    <recommendedName>
        <fullName evidence="6">Bicarbonate transporter-like transmembrane domain-containing protein</fullName>
    </recommendedName>
</protein>
<feature type="transmembrane region" description="Helical" evidence="5">
    <location>
        <begin position="25"/>
        <end position="46"/>
    </location>
</feature>
<name>B7S485_PHATC</name>
<keyword evidence="3 5" id="KW-1133">Transmembrane helix</keyword>
<feature type="transmembrane region" description="Helical" evidence="5">
    <location>
        <begin position="245"/>
        <end position="263"/>
    </location>
</feature>
<dbReference type="InterPro" id="IPR003020">
    <property type="entry name" value="HCO3_transpt_euk"/>
</dbReference>
<feature type="transmembrane region" description="Helical" evidence="5">
    <location>
        <begin position="113"/>
        <end position="136"/>
    </location>
</feature>
<dbReference type="GO" id="GO:0006820">
    <property type="term" value="P:monoatomic anion transport"/>
    <property type="evidence" value="ECO:0007669"/>
    <property type="project" value="InterPro"/>
</dbReference>
<feature type="transmembrane region" description="Helical" evidence="5">
    <location>
        <begin position="58"/>
        <end position="77"/>
    </location>
</feature>
<feature type="transmembrane region" description="Helical" evidence="5">
    <location>
        <begin position="213"/>
        <end position="233"/>
    </location>
</feature>
<reference evidence="8" key="2">
    <citation type="submission" date="2008-08" db="EMBL/GenBank/DDBJ databases">
        <authorList>
            <consortium name="Diatom Consortium"/>
            <person name="Grigoriev I."/>
            <person name="Grimwood J."/>
            <person name="Kuo A."/>
            <person name="Otillar R.P."/>
            <person name="Salamov A."/>
            <person name="Detter J.C."/>
            <person name="Lindquist E."/>
            <person name="Shapiro H."/>
            <person name="Lucas S."/>
            <person name="Glavina del Rio T."/>
            <person name="Pitluck S."/>
            <person name="Rokhsar D."/>
            <person name="Bowler C."/>
        </authorList>
    </citation>
    <scope>GENOME REANNOTATION</scope>
    <source>
        <strain evidence="8">CCAP 1055/1</strain>
    </source>
</reference>
<proteinExistence type="predicted"/>
<evidence type="ECO:0000256" key="4">
    <source>
        <dbReference type="ARBA" id="ARBA00023136"/>
    </source>
</evidence>
<dbReference type="KEGG" id="pti:PHATRDRAFT_bd52"/>
<evidence type="ECO:0000259" key="6">
    <source>
        <dbReference type="Pfam" id="PF00955"/>
    </source>
</evidence>
<reference evidence="7 8" key="1">
    <citation type="journal article" date="2008" name="Nature">
        <title>The Phaeodactylum genome reveals the evolutionary history of diatom genomes.</title>
        <authorList>
            <person name="Bowler C."/>
            <person name="Allen A.E."/>
            <person name="Badger J.H."/>
            <person name="Grimwood J."/>
            <person name="Jabbari K."/>
            <person name="Kuo A."/>
            <person name="Maheswari U."/>
            <person name="Martens C."/>
            <person name="Maumus F."/>
            <person name="Otillar R.P."/>
            <person name="Rayko E."/>
            <person name="Salamov A."/>
            <person name="Vandepoele K."/>
            <person name="Beszteri B."/>
            <person name="Gruber A."/>
            <person name="Heijde M."/>
            <person name="Katinka M."/>
            <person name="Mock T."/>
            <person name="Valentin K."/>
            <person name="Verret F."/>
            <person name="Berges J.A."/>
            <person name="Brownlee C."/>
            <person name="Cadoret J.P."/>
            <person name="Chiovitti A."/>
            <person name="Choi C.J."/>
            <person name="Coesel S."/>
            <person name="De Martino A."/>
            <person name="Detter J.C."/>
            <person name="Durkin C."/>
            <person name="Falciatore A."/>
            <person name="Fournet J."/>
            <person name="Haruta M."/>
            <person name="Huysman M.J."/>
            <person name="Jenkins B.D."/>
            <person name="Jiroutova K."/>
            <person name="Jorgensen R.E."/>
            <person name="Joubert Y."/>
            <person name="Kaplan A."/>
            <person name="Kroger N."/>
            <person name="Kroth P.G."/>
            <person name="La Roche J."/>
            <person name="Lindquist E."/>
            <person name="Lommer M."/>
            <person name="Martin-Jezequel V."/>
            <person name="Lopez P.J."/>
            <person name="Lucas S."/>
            <person name="Mangogna M."/>
            <person name="McGinnis K."/>
            <person name="Medlin L.K."/>
            <person name="Montsant A."/>
            <person name="Oudot-Le Secq M.P."/>
            <person name="Napoli C."/>
            <person name="Obornik M."/>
            <person name="Parker M.S."/>
            <person name="Petit J.L."/>
            <person name="Porcel B.M."/>
            <person name="Poulsen N."/>
            <person name="Robison M."/>
            <person name="Rychlewski L."/>
            <person name="Rynearson T.A."/>
            <person name="Schmutz J."/>
            <person name="Shapiro H."/>
            <person name="Siaut M."/>
            <person name="Stanley M."/>
            <person name="Sussman M.R."/>
            <person name="Taylor A.R."/>
            <person name="Vardi A."/>
            <person name="von Dassow P."/>
            <person name="Vyverman W."/>
            <person name="Willis A."/>
            <person name="Wyrwicz L.S."/>
            <person name="Rokhsar D.S."/>
            <person name="Weissenbach J."/>
            <person name="Armbrust E.V."/>
            <person name="Green B.R."/>
            <person name="Van de Peer Y."/>
            <person name="Grigoriev I.V."/>
        </authorList>
    </citation>
    <scope>NUCLEOTIDE SEQUENCE [LARGE SCALE GENOMIC DNA]</scope>
    <source>
        <strain evidence="7 8">CCAP 1055/1</strain>
    </source>
</reference>
<dbReference type="OrthoDB" id="196769at2759"/>
<dbReference type="GO" id="GO:0005886">
    <property type="term" value="C:plasma membrane"/>
    <property type="evidence" value="ECO:0007669"/>
    <property type="project" value="TreeGrafter"/>
</dbReference>
<dbReference type="GeneID" id="7204797"/>
<evidence type="ECO:0000256" key="3">
    <source>
        <dbReference type="ARBA" id="ARBA00022989"/>
    </source>
</evidence>
<dbReference type="GO" id="GO:0005452">
    <property type="term" value="F:solute:inorganic anion antiporter activity"/>
    <property type="evidence" value="ECO:0007669"/>
    <property type="project" value="InterPro"/>
</dbReference>
<accession>B7S485</accession>